<dbReference type="GO" id="GO:0050660">
    <property type="term" value="F:flavin adenine dinucleotide binding"/>
    <property type="evidence" value="ECO:0007669"/>
    <property type="project" value="InterPro"/>
</dbReference>
<dbReference type="InterPro" id="IPR007867">
    <property type="entry name" value="GMC_OxRtase_C"/>
</dbReference>
<organism evidence="5 6">
    <name type="scientific">Aspergillus leporis</name>
    <dbReference type="NCBI Taxonomy" id="41062"/>
    <lineage>
        <taxon>Eukaryota</taxon>
        <taxon>Fungi</taxon>
        <taxon>Dikarya</taxon>
        <taxon>Ascomycota</taxon>
        <taxon>Pezizomycotina</taxon>
        <taxon>Eurotiomycetes</taxon>
        <taxon>Eurotiomycetidae</taxon>
        <taxon>Eurotiales</taxon>
        <taxon>Aspergillaceae</taxon>
        <taxon>Aspergillus</taxon>
        <taxon>Aspergillus subgen. Circumdati</taxon>
    </lineage>
</organism>
<dbReference type="Pfam" id="PF00732">
    <property type="entry name" value="GMC_oxred_N"/>
    <property type="match status" value="1"/>
</dbReference>
<dbReference type="PANTHER" id="PTHR11552:SF210">
    <property type="entry name" value="GLUCOSE-METHANOL-CHOLINE OXIDOREDUCTASE N-TERMINAL DOMAIN-CONTAINING PROTEIN-RELATED"/>
    <property type="match status" value="1"/>
</dbReference>
<keyword evidence="2" id="KW-0285">Flavoprotein</keyword>
<dbReference type="GO" id="GO:0016614">
    <property type="term" value="F:oxidoreductase activity, acting on CH-OH group of donors"/>
    <property type="evidence" value="ECO:0007669"/>
    <property type="project" value="InterPro"/>
</dbReference>
<evidence type="ECO:0000313" key="5">
    <source>
        <dbReference type="EMBL" id="KAB8072752.1"/>
    </source>
</evidence>
<gene>
    <name evidence="5" type="ORF">BDV29DRAFT_192276</name>
</gene>
<dbReference type="Gene3D" id="3.30.560.10">
    <property type="entry name" value="Glucose Oxidase, domain 3"/>
    <property type="match status" value="2"/>
</dbReference>
<dbReference type="Gene3D" id="3.50.50.60">
    <property type="entry name" value="FAD/NAD(P)-binding domain"/>
    <property type="match status" value="2"/>
</dbReference>
<feature type="binding site" evidence="2">
    <location>
        <position position="214"/>
    </location>
    <ligand>
        <name>FAD</name>
        <dbReference type="ChEBI" id="CHEBI:57692"/>
    </ligand>
</feature>
<evidence type="ECO:0000313" key="6">
    <source>
        <dbReference type="Proteomes" id="UP000326565"/>
    </source>
</evidence>
<reference evidence="5 6" key="1">
    <citation type="submission" date="2019-04" db="EMBL/GenBank/DDBJ databases">
        <title>Friends and foes A comparative genomics study of 23 Aspergillus species from section Flavi.</title>
        <authorList>
            <consortium name="DOE Joint Genome Institute"/>
            <person name="Kjaerbolling I."/>
            <person name="Vesth T."/>
            <person name="Frisvad J.C."/>
            <person name="Nybo J.L."/>
            <person name="Theobald S."/>
            <person name="Kildgaard S."/>
            <person name="Isbrandt T."/>
            <person name="Kuo A."/>
            <person name="Sato A."/>
            <person name="Lyhne E.K."/>
            <person name="Kogle M.E."/>
            <person name="Wiebenga A."/>
            <person name="Kun R.S."/>
            <person name="Lubbers R.J."/>
            <person name="Makela M.R."/>
            <person name="Barry K."/>
            <person name="Chovatia M."/>
            <person name="Clum A."/>
            <person name="Daum C."/>
            <person name="Haridas S."/>
            <person name="He G."/>
            <person name="LaButti K."/>
            <person name="Lipzen A."/>
            <person name="Mondo S."/>
            <person name="Riley R."/>
            <person name="Salamov A."/>
            <person name="Simmons B.A."/>
            <person name="Magnuson J.K."/>
            <person name="Henrissat B."/>
            <person name="Mortensen U.H."/>
            <person name="Larsen T.O."/>
            <person name="Devries R.P."/>
            <person name="Grigoriev I.V."/>
            <person name="Machida M."/>
            <person name="Baker S.E."/>
            <person name="Andersen M.R."/>
        </authorList>
    </citation>
    <scope>NUCLEOTIDE SEQUENCE [LARGE SCALE GENOMIC DNA]</scope>
    <source>
        <strain evidence="5 6">CBS 151.66</strain>
    </source>
</reference>
<dbReference type="EMBL" id="ML732240">
    <property type="protein sequence ID" value="KAB8072752.1"/>
    <property type="molecule type" value="Genomic_DNA"/>
</dbReference>
<comment type="similarity">
    <text evidence="1">Belongs to the GMC oxidoreductase family.</text>
</comment>
<proteinExistence type="inferred from homology"/>
<accession>A0A5N5X077</accession>
<dbReference type="OrthoDB" id="269227at2759"/>
<dbReference type="InterPro" id="IPR000172">
    <property type="entry name" value="GMC_OxRdtase_N"/>
</dbReference>
<dbReference type="SUPFAM" id="SSF54373">
    <property type="entry name" value="FAD-linked reductases, C-terminal domain"/>
    <property type="match status" value="1"/>
</dbReference>
<dbReference type="InterPro" id="IPR012132">
    <property type="entry name" value="GMC_OxRdtase"/>
</dbReference>
<evidence type="ECO:0000256" key="1">
    <source>
        <dbReference type="ARBA" id="ARBA00010790"/>
    </source>
</evidence>
<name>A0A5N5X077_9EURO</name>
<evidence type="ECO:0000259" key="4">
    <source>
        <dbReference type="Pfam" id="PF05199"/>
    </source>
</evidence>
<comment type="cofactor">
    <cofactor evidence="2">
        <name>FAD</name>
        <dbReference type="ChEBI" id="CHEBI:57692"/>
    </cofactor>
</comment>
<dbReference type="Pfam" id="PF05199">
    <property type="entry name" value="GMC_oxred_C"/>
    <property type="match status" value="1"/>
</dbReference>
<dbReference type="SUPFAM" id="SSF51905">
    <property type="entry name" value="FAD/NAD(P)-binding domain"/>
    <property type="match status" value="1"/>
</dbReference>
<keyword evidence="6" id="KW-1185">Reference proteome</keyword>
<evidence type="ECO:0000259" key="3">
    <source>
        <dbReference type="Pfam" id="PF00732"/>
    </source>
</evidence>
<feature type="domain" description="Glucose-methanol-choline oxidoreductase C-terminal" evidence="4">
    <location>
        <begin position="442"/>
        <end position="577"/>
    </location>
</feature>
<dbReference type="PANTHER" id="PTHR11552">
    <property type="entry name" value="GLUCOSE-METHANOL-CHOLINE GMC OXIDOREDUCTASE"/>
    <property type="match status" value="1"/>
</dbReference>
<feature type="domain" description="Glucose-methanol-choline oxidoreductase N-terminal" evidence="3">
    <location>
        <begin position="89"/>
        <end position="296"/>
    </location>
</feature>
<dbReference type="AlphaFoldDB" id="A0A5N5X077"/>
<keyword evidence="2" id="KW-0274">FAD</keyword>
<dbReference type="PIRSF" id="PIRSF000137">
    <property type="entry name" value="Alcohol_oxidase"/>
    <property type="match status" value="1"/>
</dbReference>
<feature type="binding site" evidence="2">
    <location>
        <position position="88"/>
    </location>
    <ligand>
        <name>FAD</name>
        <dbReference type="ChEBI" id="CHEBI:57692"/>
    </ligand>
</feature>
<dbReference type="Proteomes" id="UP000326565">
    <property type="component" value="Unassembled WGS sequence"/>
</dbReference>
<evidence type="ECO:0000256" key="2">
    <source>
        <dbReference type="PIRSR" id="PIRSR000137-2"/>
    </source>
</evidence>
<sequence>MAPLKPSYDYIIVGAGIGGLVLASRLPEDADVGVLLIEAGANRMGDPRIETPGLMATQYGDPDFDWDYMSEPQVHVKNRQIAQPRGRVVGNNGWGTKNMAPYLRKFQTFTVASPETAAFLSLDRYMKPKDQGANGPIPTTLPDVYGPLNRAWDETFRRLGWRTDADPIAGRKVGTFTAPLSVDVKTGQRGYAANYYTPEVAQRPNLDLLPETLVERILLHTEADGQVVATGVLARNSDDSQQEIPATREVIVSGGTFNSPQLLELCGFGSAALLQEHHIPLVLDRPGVGENLQDHCLTAVSFEVADGQVSGDVMRDPTVVQQLMQLYEQTRGGPLSGMPISVAYLPLVGHEGRLSKDQIQDLLSQHLSQATQHTSSLSPAQETQHAPLRQMLLDDENPSTEYLFLPIQTHMHPGVTTMGDVLAKSLPGNYISIIVLHNHQFPRGTVHIQSPLATDKPVIDPNYLSHPLDIEILGRHVQFLDSIASTEPFAGLLKPGSRHPAEAADLSNLEKTKEIVKDRLFTCFHPVGTCAMMPADLGGVVDATLKVHGTRNLRVVDASIFPLEPSGNIQAAVYAVAERAADIIRADTTSHHISNFTCMNRFY</sequence>
<protein>
    <submittedName>
        <fullName evidence="5">Alcohol oxidase</fullName>
    </submittedName>
</protein>
<dbReference type="InterPro" id="IPR036188">
    <property type="entry name" value="FAD/NAD-bd_sf"/>
</dbReference>